<name>X1RM72_9ZZZZ</name>
<proteinExistence type="predicted"/>
<comment type="caution">
    <text evidence="1">The sequence shown here is derived from an EMBL/GenBank/DDBJ whole genome shotgun (WGS) entry which is preliminary data.</text>
</comment>
<dbReference type="EMBL" id="BARW01004547">
    <property type="protein sequence ID" value="GAI64265.1"/>
    <property type="molecule type" value="Genomic_DNA"/>
</dbReference>
<accession>X1RM72</accession>
<dbReference type="AlphaFoldDB" id="X1RM72"/>
<evidence type="ECO:0000313" key="1">
    <source>
        <dbReference type="EMBL" id="GAI64265.1"/>
    </source>
</evidence>
<organism evidence="1">
    <name type="scientific">marine sediment metagenome</name>
    <dbReference type="NCBI Taxonomy" id="412755"/>
    <lineage>
        <taxon>unclassified sequences</taxon>
        <taxon>metagenomes</taxon>
        <taxon>ecological metagenomes</taxon>
    </lineage>
</organism>
<reference evidence="1" key="1">
    <citation type="journal article" date="2014" name="Front. Microbiol.">
        <title>High frequency of phylogenetically diverse reductive dehalogenase-homologous genes in deep subseafloor sedimentary metagenomes.</title>
        <authorList>
            <person name="Kawai M."/>
            <person name="Futagami T."/>
            <person name="Toyoda A."/>
            <person name="Takaki Y."/>
            <person name="Nishi S."/>
            <person name="Hori S."/>
            <person name="Arai W."/>
            <person name="Tsubouchi T."/>
            <person name="Morono Y."/>
            <person name="Uchiyama I."/>
            <person name="Ito T."/>
            <person name="Fujiyama A."/>
            <person name="Inagaki F."/>
            <person name="Takami H."/>
        </authorList>
    </citation>
    <scope>NUCLEOTIDE SEQUENCE</scope>
    <source>
        <strain evidence="1">Expedition CK06-06</strain>
    </source>
</reference>
<sequence>DQTAWRIFYSNAAGDVLELPLGADGTYLESKGFGAGPTWTVPTDTGDMLKITYDIDENGIVDKAETVDDGAGNSSTAVDVKDAVTKKHTQNTDTDLDTTFEATFVKKTDSVNVLSDIDSTGVIIENTVTRTHTQNTDTQFDFYNILASDHTWSGDKDSQPVGESVAFGDLLYFDWTDKEWKKTDADTAATMPGLRIALEDKLDGNDCLMLVKGYIRADTPFMGPADNNNRSCSVKTYSITCVSGIRGFT</sequence>
<gene>
    <name evidence="1" type="ORF">S12H4_10573</name>
</gene>
<feature type="non-terminal residue" evidence="1">
    <location>
        <position position="1"/>
    </location>
</feature>
<protein>
    <submittedName>
        <fullName evidence="1">Uncharacterized protein</fullName>
    </submittedName>
</protein>